<dbReference type="PANTHER" id="PTHR44013:SF1">
    <property type="entry name" value="ZINC-TYPE ALCOHOL DEHYDROGENASE-LIKE PROTEIN C16A3.02C"/>
    <property type="match status" value="1"/>
</dbReference>
<dbReference type="EMBL" id="BLQM01000389">
    <property type="protein sequence ID" value="GMH87159.1"/>
    <property type="molecule type" value="Genomic_DNA"/>
</dbReference>
<dbReference type="InterPro" id="IPR013149">
    <property type="entry name" value="ADH-like_C"/>
</dbReference>
<dbReference type="InterPro" id="IPR052733">
    <property type="entry name" value="Chloroplast_QOR"/>
</dbReference>
<dbReference type="Pfam" id="PF00107">
    <property type="entry name" value="ADH_zinc_N"/>
    <property type="match status" value="1"/>
</dbReference>
<accession>A0A9W7BHT5</accession>
<evidence type="ECO:0000313" key="3">
    <source>
        <dbReference type="Proteomes" id="UP001162640"/>
    </source>
</evidence>
<dbReference type="SUPFAM" id="SSF50129">
    <property type="entry name" value="GroES-like"/>
    <property type="match status" value="1"/>
</dbReference>
<dbReference type="InterPro" id="IPR036291">
    <property type="entry name" value="NAD(P)-bd_dom_sf"/>
</dbReference>
<dbReference type="Proteomes" id="UP001162640">
    <property type="component" value="Unassembled WGS sequence"/>
</dbReference>
<dbReference type="SUPFAM" id="SSF51735">
    <property type="entry name" value="NAD(P)-binding Rossmann-fold domains"/>
    <property type="match status" value="1"/>
</dbReference>
<evidence type="ECO:0000259" key="1">
    <source>
        <dbReference type="Pfam" id="PF00107"/>
    </source>
</evidence>
<comment type="caution">
    <text evidence="2">The sequence shown here is derived from an EMBL/GenBank/DDBJ whole genome shotgun (WGS) entry which is preliminary data.</text>
</comment>
<feature type="domain" description="Alcohol dehydrogenase-like C-terminal" evidence="1">
    <location>
        <begin position="102"/>
        <end position="187"/>
    </location>
</feature>
<reference evidence="3" key="1">
    <citation type="journal article" date="2023" name="Commun. Biol.">
        <title>Genome analysis of Parmales, the sister group of diatoms, reveals the evolutionary specialization of diatoms from phago-mixotrophs to photoautotrophs.</title>
        <authorList>
            <person name="Ban H."/>
            <person name="Sato S."/>
            <person name="Yoshikawa S."/>
            <person name="Yamada K."/>
            <person name="Nakamura Y."/>
            <person name="Ichinomiya M."/>
            <person name="Sato N."/>
            <person name="Blanc-Mathieu R."/>
            <person name="Endo H."/>
            <person name="Kuwata A."/>
            <person name="Ogata H."/>
        </authorList>
    </citation>
    <scope>NUCLEOTIDE SEQUENCE [LARGE SCALE GENOMIC DNA]</scope>
</reference>
<dbReference type="CDD" id="cd08267">
    <property type="entry name" value="MDR1"/>
    <property type="match status" value="1"/>
</dbReference>
<dbReference type="InterPro" id="IPR011032">
    <property type="entry name" value="GroES-like_sf"/>
</dbReference>
<name>A0A9W7BHT5_9STRA</name>
<proteinExistence type="predicted"/>
<dbReference type="PANTHER" id="PTHR44013">
    <property type="entry name" value="ZINC-TYPE ALCOHOL DEHYDROGENASE-LIKE PROTEIN C16A3.02C"/>
    <property type="match status" value="1"/>
</dbReference>
<gene>
    <name evidence="2" type="ORF">TL16_g10770</name>
</gene>
<sequence length="236" mass="25631">MGFAEIPGMDFSGVMEEIGVGTNAGDFTVGSEVIGTLDTVRGAFAEFLCVKVDGCLIKKAADVDFVEGAALPTAGMTALQALRTGREVEEGSRVLINGGSGGVGTYAVQIAKSMFAHVTAVCFTKNVELVRSLGADVVIDYKKEDVKAVVGGGKFDKIIDIVGNPMSRWRPMLEPRGDLVCVQLPFPDSECVPCVLFYALCSPWCMCCLFSKKTHLCKNRARILCRSWWRCWGRRR</sequence>
<protein>
    <recommendedName>
        <fullName evidence="1">Alcohol dehydrogenase-like C-terminal domain-containing protein</fullName>
    </recommendedName>
</protein>
<organism evidence="2 3">
    <name type="scientific">Triparma laevis f. inornata</name>
    <dbReference type="NCBI Taxonomy" id="1714386"/>
    <lineage>
        <taxon>Eukaryota</taxon>
        <taxon>Sar</taxon>
        <taxon>Stramenopiles</taxon>
        <taxon>Ochrophyta</taxon>
        <taxon>Bolidophyceae</taxon>
        <taxon>Parmales</taxon>
        <taxon>Triparmaceae</taxon>
        <taxon>Triparma</taxon>
    </lineage>
</organism>
<evidence type="ECO:0000313" key="2">
    <source>
        <dbReference type="EMBL" id="GMH87159.1"/>
    </source>
</evidence>
<dbReference type="Gene3D" id="3.90.180.10">
    <property type="entry name" value="Medium-chain alcohol dehydrogenases, catalytic domain"/>
    <property type="match status" value="1"/>
</dbReference>
<dbReference type="Gene3D" id="3.40.50.720">
    <property type="entry name" value="NAD(P)-binding Rossmann-like Domain"/>
    <property type="match status" value="1"/>
</dbReference>
<dbReference type="AlphaFoldDB" id="A0A9W7BHT5"/>